<proteinExistence type="predicted"/>
<reference evidence="1 2" key="1">
    <citation type="submission" date="2016-04" db="EMBL/GenBank/DDBJ databases">
        <title>Draft genome sequence of freshwater magnetotactic bacteria Magnetospirillum marisnigri SP-1 and Magnetospirillum moscoviense BB-1.</title>
        <authorList>
            <person name="Koziaeva V."/>
            <person name="Dziuba M.V."/>
            <person name="Ivanov T.M."/>
            <person name="Kuznetsov B."/>
            <person name="Grouzdev D.S."/>
        </authorList>
    </citation>
    <scope>NUCLEOTIDE SEQUENCE [LARGE SCALE GENOMIC DNA]</scope>
    <source>
        <strain evidence="1 2">BB-1</strain>
    </source>
</reference>
<dbReference type="InterPro" id="IPR038293">
    <property type="entry name" value="ATPase_inh_sub_z_sf"/>
</dbReference>
<protein>
    <recommendedName>
        <fullName evidence="3">Aldolase</fullName>
    </recommendedName>
</protein>
<dbReference type="STRING" id="1437059.A6A05_09150"/>
<evidence type="ECO:0000313" key="1">
    <source>
        <dbReference type="EMBL" id="OAN54204.1"/>
    </source>
</evidence>
<evidence type="ECO:0008006" key="3">
    <source>
        <dbReference type="Google" id="ProtNLM"/>
    </source>
</evidence>
<dbReference type="EMBL" id="LWQU01000122">
    <property type="protein sequence ID" value="OAN54204.1"/>
    <property type="molecule type" value="Genomic_DNA"/>
</dbReference>
<comment type="caution">
    <text evidence="1">The sequence shown here is derived from an EMBL/GenBank/DDBJ whole genome shotgun (WGS) entry which is preliminary data.</text>
</comment>
<dbReference type="Gene3D" id="1.10.790.20">
    <property type="entry name" value="Domain of unknown function DUF1476"/>
    <property type="match status" value="1"/>
</dbReference>
<gene>
    <name evidence="1" type="ORF">A6A05_09150</name>
</gene>
<dbReference type="Proteomes" id="UP000078543">
    <property type="component" value="Unassembled WGS sequence"/>
</dbReference>
<organism evidence="1 2">
    <name type="scientific">Magnetospirillum moscoviense</name>
    <dbReference type="NCBI Taxonomy" id="1437059"/>
    <lineage>
        <taxon>Bacteria</taxon>
        <taxon>Pseudomonadati</taxon>
        <taxon>Pseudomonadota</taxon>
        <taxon>Alphaproteobacteria</taxon>
        <taxon>Rhodospirillales</taxon>
        <taxon>Rhodospirillaceae</taxon>
        <taxon>Magnetospirillum</taxon>
    </lineage>
</organism>
<dbReference type="Pfam" id="PF07345">
    <property type="entry name" value="ATPaseInh_sub_z"/>
    <property type="match status" value="1"/>
</dbReference>
<accession>A0A178MW26</accession>
<keyword evidence="2" id="KW-1185">Reference proteome</keyword>
<evidence type="ECO:0000313" key="2">
    <source>
        <dbReference type="Proteomes" id="UP000078543"/>
    </source>
</evidence>
<sequence length="105" mass="11288">MMEDTMNAFMTARDGKAKLDEDAAFKARVRGVRRMGQWAAERLGLAGEAATDYAKSLVEADFELPGDDDVVAKLLLDLPQGSVTPDQLHAQLALCLAAEDAPGPR</sequence>
<dbReference type="AlphaFoldDB" id="A0A178MW26"/>
<name>A0A178MW26_9PROT</name>
<dbReference type="InterPro" id="IPR009945">
    <property type="entry name" value="ATPase_inh_sub_z"/>
</dbReference>